<dbReference type="RefSeq" id="WP_386818873.1">
    <property type="nucleotide sequence ID" value="NZ_JBHUIT010000003.1"/>
</dbReference>
<feature type="chain" id="PRO_5045576333" description="PEP-CTERM protein-sorting domain-containing protein" evidence="1">
    <location>
        <begin position="22"/>
        <end position="245"/>
    </location>
</feature>
<dbReference type="EMBL" id="JBHUIT010000003">
    <property type="protein sequence ID" value="MFD2256012.1"/>
    <property type="molecule type" value="Genomic_DNA"/>
</dbReference>
<evidence type="ECO:0008006" key="4">
    <source>
        <dbReference type="Google" id="ProtNLM"/>
    </source>
</evidence>
<evidence type="ECO:0000313" key="3">
    <source>
        <dbReference type="Proteomes" id="UP001597375"/>
    </source>
</evidence>
<accession>A0ABW5D4L1</accession>
<gene>
    <name evidence="2" type="ORF">ACFSSA_04930</name>
</gene>
<keyword evidence="1" id="KW-0732">Signal</keyword>
<proteinExistence type="predicted"/>
<organism evidence="2 3">
    <name type="scientific">Luteolibacter algae</name>
    <dbReference type="NCBI Taxonomy" id="454151"/>
    <lineage>
        <taxon>Bacteria</taxon>
        <taxon>Pseudomonadati</taxon>
        <taxon>Verrucomicrobiota</taxon>
        <taxon>Verrucomicrobiia</taxon>
        <taxon>Verrucomicrobiales</taxon>
        <taxon>Verrucomicrobiaceae</taxon>
        <taxon>Luteolibacter</taxon>
    </lineage>
</organism>
<name>A0ABW5D4L1_9BACT</name>
<evidence type="ECO:0000313" key="2">
    <source>
        <dbReference type="EMBL" id="MFD2256012.1"/>
    </source>
</evidence>
<comment type="caution">
    <text evidence="2">The sequence shown here is derived from an EMBL/GenBank/DDBJ whole genome shotgun (WGS) entry which is preliminary data.</text>
</comment>
<reference evidence="3" key="1">
    <citation type="journal article" date="2019" name="Int. J. Syst. Evol. Microbiol.">
        <title>The Global Catalogue of Microorganisms (GCM) 10K type strain sequencing project: providing services to taxonomists for standard genome sequencing and annotation.</title>
        <authorList>
            <consortium name="The Broad Institute Genomics Platform"/>
            <consortium name="The Broad Institute Genome Sequencing Center for Infectious Disease"/>
            <person name="Wu L."/>
            <person name="Ma J."/>
        </authorList>
    </citation>
    <scope>NUCLEOTIDE SEQUENCE [LARGE SCALE GENOMIC DNA]</scope>
    <source>
        <strain evidence="3">CGMCC 4.7106</strain>
    </source>
</reference>
<feature type="signal peptide" evidence="1">
    <location>
        <begin position="1"/>
        <end position="21"/>
    </location>
</feature>
<evidence type="ECO:0000256" key="1">
    <source>
        <dbReference type="SAM" id="SignalP"/>
    </source>
</evidence>
<dbReference type="Proteomes" id="UP001597375">
    <property type="component" value="Unassembled WGS sequence"/>
</dbReference>
<keyword evidence="3" id="KW-1185">Reference proteome</keyword>
<sequence>MKFILNSIFLSGIFAVQSASAALTVAWSEDFNSYTTPGTDLNGVSTATGTGTFDTTSGVVANGSGGVTLTADTNRQQLAIENATAALAGRFTFDITHDVVPDPATNNSIFLQMTEGGRSTGSNEVADFAYTLNGGAVGTTPVTFNIFFNVTGADFAYTAPDNTMQTLVTGAYDVWIDNTRTTTASSDTNAMGGLPVNGVKTLFLQTFNGQEGNVYTFDNMSFSVPEPGSALLGMIGGLLLLRRRR</sequence>
<protein>
    <recommendedName>
        <fullName evidence="4">PEP-CTERM protein-sorting domain-containing protein</fullName>
    </recommendedName>
</protein>